<feature type="domain" description="SecA family profile" evidence="14">
    <location>
        <begin position="40"/>
        <end position="628"/>
    </location>
</feature>
<dbReference type="InterPro" id="IPR000185">
    <property type="entry name" value="SecA"/>
</dbReference>
<evidence type="ECO:0000256" key="3">
    <source>
        <dbReference type="ARBA" id="ARBA00022490"/>
    </source>
</evidence>
<comment type="subcellular location">
    <subcellularLocation>
        <location evidence="11">Cell membrane</location>
        <topology evidence="11">Peripheral membrane protein</topology>
        <orientation evidence="11">Cytoplasmic side</orientation>
    </subcellularLocation>
    <subcellularLocation>
        <location evidence="11">Cytoplasm</location>
    </subcellularLocation>
    <text evidence="11">Distribution is 50-50.</text>
</comment>
<dbReference type="CDD" id="cd18803">
    <property type="entry name" value="SF2_C_secA"/>
    <property type="match status" value="1"/>
</dbReference>
<dbReference type="InterPro" id="IPR011130">
    <property type="entry name" value="SecA_preprotein_X-link_dom"/>
</dbReference>
<keyword evidence="6 11" id="KW-0067">ATP-binding</keyword>
<sequence length="658" mass="70957">MSDASPGALPGPPPGLSLFRRMVPAPEAEAPLDWRFRLQRAAAWASQPVAASLIRRRALGRAAGVARMAEGFRALDEAELVARIAAARPRAELARPLARPACELLALLSALASHRLGLMPFPNQIAGVLVLASGRLAEMETGSGKTLTAALAACLVAAMGERVHVITANDYLAARDAAALEPLAEALGFSVGLVTSEVEPAARPAAYRCHITHGSNQEIAFDYLRDRIRLGAEAGPLRLALDMVAAPAPRGAGITMTGLPFAIVDEADSVLIDECRTPLILSANADPDPDWAEQAAAFGAALEEGRDFSIDRSARQIELTGAGRRRLREMALEMGGIWRNTARREHAATLAISARNLFRRDEHYLVEDGAIRLIDEYTGRVSPDRALSDGLHQLIEAKEGVEITGRREIRGRMTYQRFFRRYRRLAGMTGTAREVAAEMRAVYGLRVVPVPPPRPSRRRNEGGRILRDEVAKWAEVLGRVRDLQAAGRPVLIATRTVRASEAVSQALTDAGLDHALLNAAQSGQEAEIIAAAGQPGALTVATNMAGRGVDIGLHEAVHAAGGLHVILTELHEAGRIDRQVIGRCARQGDPGSCEAVLSWTDPLIEGFGGLPARLRLGGLGTFRRAQRRAERLHARARTDLLRHDLRREEQFGFAGRVE</sequence>
<evidence type="ECO:0000256" key="10">
    <source>
        <dbReference type="ARBA" id="ARBA00023136"/>
    </source>
</evidence>
<dbReference type="Pfam" id="PF07517">
    <property type="entry name" value="SecA_DEAD"/>
    <property type="match status" value="1"/>
</dbReference>
<dbReference type="Gene3D" id="3.90.1440.10">
    <property type="entry name" value="SecA, preprotein cross-linking domain"/>
    <property type="match status" value="1"/>
</dbReference>
<dbReference type="Pfam" id="PF21090">
    <property type="entry name" value="P-loop_SecA"/>
    <property type="match status" value="2"/>
</dbReference>
<dbReference type="PANTHER" id="PTHR30612">
    <property type="entry name" value="SECA INNER MEMBRANE COMPONENT OF SEC PROTEIN SECRETION SYSTEM"/>
    <property type="match status" value="1"/>
</dbReference>
<keyword evidence="1 11" id="KW-0813">Transport</keyword>
<feature type="domain" description="Helicase C-terminal" evidence="13">
    <location>
        <begin position="475"/>
        <end position="630"/>
    </location>
</feature>
<feature type="domain" description="Helicase ATP-binding" evidence="12">
    <location>
        <begin position="126"/>
        <end position="283"/>
    </location>
</feature>
<comment type="similarity">
    <text evidence="11">Belongs to the SecA family.</text>
</comment>
<dbReference type="Pfam" id="PF01043">
    <property type="entry name" value="SecA_PP_bind"/>
    <property type="match status" value="1"/>
</dbReference>
<dbReference type="InterPro" id="IPR036670">
    <property type="entry name" value="SecA_X-link_sf"/>
</dbReference>
<evidence type="ECO:0000256" key="6">
    <source>
        <dbReference type="ARBA" id="ARBA00022840"/>
    </source>
</evidence>
<dbReference type="PANTHER" id="PTHR30612:SF0">
    <property type="entry name" value="CHLOROPLAST PROTEIN-TRANSPORTING ATPASE"/>
    <property type="match status" value="1"/>
</dbReference>
<dbReference type="InterPro" id="IPR044722">
    <property type="entry name" value="SecA_SF2_C"/>
</dbReference>
<proteinExistence type="inferred from homology"/>
<keyword evidence="4" id="KW-0997">Cell inner membrane</keyword>
<evidence type="ECO:0000256" key="7">
    <source>
        <dbReference type="ARBA" id="ARBA00022927"/>
    </source>
</evidence>
<evidence type="ECO:0000256" key="8">
    <source>
        <dbReference type="ARBA" id="ARBA00022967"/>
    </source>
</evidence>
<dbReference type="InterPro" id="IPR027417">
    <property type="entry name" value="P-loop_NTPase"/>
</dbReference>
<feature type="binding site" evidence="11">
    <location>
        <position position="550"/>
    </location>
    <ligand>
        <name>ATP</name>
        <dbReference type="ChEBI" id="CHEBI:30616"/>
    </ligand>
</feature>
<keyword evidence="16" id="KW-1185">Reference proteome</keyword>
<accession>A0ABY8L717</accession>
<dbReference type="EC" id="7.4.2.8" evidence="11"/>
<gene>
    <name evidence="11" type="primary">secA</name>
    <name evidence="15" type="ORF">P8627_08865</name>
</gene>
<dbReference type="EMBL" id="CP122537">
    <property type="protein sequence ID" value="WGH77171.1"/>
    <property type="molecule type" value="Genomic_DNA"/>
</dbReference>
<evidence type="ECO:0000256" key="9">
    <source>
        <dbReference type="ARBA" id="ARBA00023010"/>
    </source>
</evidence>
<dbReference type="SUPFAM" id="SSF52540">
    <property type="entry name" value="P-loop containing nucleoside triphosphate hydrolases"/>
    <property type="match status" value="2"/>
</dbReference>
<keyword evidence="7 11" id="KW-0653">Protein transport</keyword>
<evidence type="ECO:0000259" key="14">
    <source>
        <dbReference type="PROSITE" id="PS51196"/>
    </source>
</evidence>
<dbReference type="InterPro" id="IPR014018">
    <property type="entry name" value="SecA_motor_DEAD"/>
</dbReference>
<dbReference type="SMART" id="SM00957">
    <property type="entry name" value="SecA_DEAD"/>
    <property type="match status" value="1"/>
</dbReference>
<reference evidence="15 16" key="1">
    <citation type="submission" date="2023-04" db="EMBL/GenBank/DDBJ databases">
        <title>Jannaschia ovalis sp. nov., a marine bacterium isolated from sea tidal flat.</title>
        <authorList>
            <person name="Kwon D.Y."/>
            <person name="Kim J.-J."/>
        </authorList>
    </citation>
    <scope>NUCLEOTIDE SEQUENCE [LARGE SCALE GENOMIC DNA]</scope>
    <source>
        <strain evidence="15 16">GRR-S6-38</strain>
    </source>
</reference>
<evidence type="ECO:0000259" key="12">
    <source>
        <dbReference type="PROSITE" id="PS51192"/>
    </source>
</evidence>
<evidence type="ECO:0000313" key="16">
    <source>
        <dbReference type="Proteomes" id="UP001243420"/>
    </source>
</evidence>
<dbReference type="SMART" id="SM00958">
    <property type="entry name" value="SecA_PP_bind"/>
    <property type="match status" value="1"/>
</dbReference>
<keyword evidence="2 11" id="KW-1003">Cell membrane</keyword>
<protein>
    <recommendedName>
        <fullName evidence="11">Protein translocase subunit SecA</fullName>
        <ecNumber evidence="11">7.4.2.8</ecNumber>
    </recommendedName>
</protein>
<dbReference type="InterPro" id="IPR014001">
    <property type="entry name" value="Helicase_ATP-bd"/>
</dbReference>
<evidence type="ECO:0000256" key="4">
    <source>
        <dbReference type="ARBA" id="ARBA00022519"/>
    </source>
</evidence>
<comment type="subunit">
    <text evidence="11">Monomer and homodimer. Part of the essential Sec protein translocation apparatus which comprises SecA, SecYEG and auxiliary proteins SecDF-YajC and YidC.</text>
</comment>
<dbReference type="RefSeq" id="WP_279963745.1">
    <property type="nucleotide sequence ID" value="NZ_CP122537.1"/>
</dbReference>
<dbReference type="PROSITE" id="PS51194">
    <property type="entry name" value="HELICASE_CTER"/>
    <property type="match status" value="1"/>
</dbReference>
<evidence type="ECO:0000256" key="2">
    <source>
        <dbReference type="ARBA" id="ARBA00022475"/>
    </source>
</evidence>
<comment type="catalytic activity">
    <reaction evidence="11">
        <text>ATP + H2O + cellular proteinSide 1 = ADP + phosphate + cellular proteinSide 2.</text>
        <dbReference type="EC" id="7.4.2.8"/>
    </reaction>
</comment>
<dbReference type="InterPro" id="IPR001650">
    <property type="entry name" value="Helicase_C-like"/>
</dbReference>
<keyword evidence="10 11" id="KW-0472">Membrane</keyword>
<keyword evidence="8 11" id="KW-1278">Translocase</keyword>
<dbReference type="PROSITE" id="PS51192">
    <property type="entry name" value="HELICASE_ATP_BIND_1"/>
    <property type="match status" value="1"/>
</dbReference>
<feature type="binding site" evidence="11">
    <location>
        <position position="124"/>
    </location>
    <ligand>
        <name>ATP</name>
        <dbReference type="ChEBI" id="CHEBI:30616"/>
    </ligand>
</feature>
<dbReference type="SUPFAM" id="SSF81767">
    <property type="entry name" value="Pre-protein crosslinking domain of SecA"/>
    <property type="match status" value="1"/>
</dbReference>
<name>A0ABY8L717_9RHOB</name>
<keyword evidence="3 11" id="KW-0963">Cytoplasm</keyword>
<evidence type="ECO:0000256" key="1">
    <source>
        <dbReference type="ARBA" id="ARBA00022448"/>
    </source>
</evidence>
<keyword evidence="5 11" id="KW-0547">Nucleotide-binding</keyword>
<dbReference type="PROSITE" id="PS51196">
    <property type="entry name" value="SECA_MOTOR_DEAD"/>
    <property type="match status" value="1"/>
</dbReference>
<evidence type="ECO:0000256" key="11">
    <source>
        <dbReference type="HAMAP-Rule" id="MF_01382"/>
    </source>
</evidence>
<evidence type="ECO:0000259" key="13">
    <source>
        <dbReference type="PROSITE" id="PS51194"/>
    </source>
</evidence>
<dbReference type="InterPro" id="IPR011115">
    <property type="entry name" value="SecA_DEAD"/>
</dbReference>
<evidence type="ECO:0000256" key="5">
    <source>
        <dbReference type="ARBA" id="ARBA00022741"/>
    </source>
</evidence>
<dbReference type="HAMAP" id="MF_01382">
    <property type="entry name" value="SecA"/>
    <property type="match status" value="1"/>
</dbReference>
<dbReference type="Proteomes" id="UP001243420">
    <property type="component" value="Chromosome"/>
</dbReference>
<comment type="caution">
    <text evidence="11">Lacks conserved residue(s) required for the propagation of feature annotation.</text>
</comment>
<evidence type="ECO:0000313" key="15">
    <source>
        <dbReference type="EMBL" id="WGH77171.1"/>
    </source>
</evidence>
<keyword evidence="9 11" id="KW-0811">Translocation</keyword>
<dbReference type="Gene3D" id="3.40.50.300">
    <property type="entry name" value="P-loop containing nucleotide triphosphate hydrolases"/>
    <property type="match status" value="2"/>
</dbReference>
<dbReference type="PRINTS" id="PR00906">
    <property type="entry name" value="SECA"/>
</dbReference>
<organism evidence="15 16">
    <name type="scientific">Jannaschia ovalis</name>
    <dbReference type="NCBI Taxonomy" id="3038773"/>
    <lineage>
        <taxon>Bacteria</taxon>
        <taxon>Pseudomonadati</taxon>
        <taxon>Pseudomonadota</taxon>
        <taxon>Alphaproteobacteria</taxon>
        <taxon>Rhodobacterales</taxon>
        <taxon>Roseobacteraceae</taxon>
        <taxon>Jannaschia</taxon>
    </lineage>
</organism>
<comment type="function">
    <text evidence="11">Part of the Sec protein translocase complex. Interacts with the SecYEG preprotein conducting channel. Has a central role in coupling the hydrolysis of ATP to the transfer of proteins into and across the cell membrane, serving both as a receptor for the preprotein-SecB complex and as an ATP-driven molecular motor driving the stepwise translocation of polypeptide chains across the membrane.</text>
</comment>